<reference evidence="2 3" key="1">
    <citation type="submission" date="2023-09" db="EMBL/GenBank/DDBJ databases">
        <title>Multi-omics analysis of a traditional fermented food reveals byproduct-associated fungal strains for waste-to-food upcycling.</title>
        <authorList>
            <consortium name="Lawrence Berkeley National Laboratory"/>
            <person name="Rekdal V.M."/>
            <person name="Villalobos-Escobedo J.M."/>
            <person name="Rodriguez-Valeron N."/>
            <person name="Garcia M.O."/>
            <person name="Vasquez D.P."/>
            <person name="Damayanti I."/>
            <person name="Sorensen P.M."/>
            <person name="Baidoo E.E."/>
            <person name="De Carvalho A.C."/>
            <person name="Riley R."/>
            <person name="Lipzen A."/>
            <person name="He G."/>
            <person name="Yan M."/>
            <person name="Haridas S."/>
            <person name="Daum C."/>
            <person name="Yoshinaga Y."/>
            <person name="Ng V."/>
            <person name="Grigoriev I.V."/>
            <person name="Munk R."/>
            <person name="Nuraida L."/>
            <person name="Wijaya C.H."/>
            <person name="Morales P.-C."/>
            <person name="Keasling J.D."/>
        </authorList>
    </citation>
    <scope>NUCLEOTIDE SEQUENCE [LARGE SCALE GENOMIC DNA]</scope>
    <source>
        <strain evidence="2 3">FGSC 2613</strain>
    </source>
</reference>
<feature type="non-terminal residue" evidence="2">
    <location>
        <position position="51"/>
    </location>
</feature>
<evidence type="ECO:0000313" key="3">
    <source>
        <dbReference type="Proteomes" id="UP001451303"/>
    </source>
</evidence>
<organism evidence="2 3">
    <name type="scientific">Neurospora intermedia</name>
    <dbReference type="NCBI Taxonomy" id="5142"/>
    <lineage>
        <taxon>Eukaryota</taxon>
        <taxon>Fungi</taxon>
        <taxon>Dikarya</taxon>
        <taxon>Ascomycota</taxon>
        <taxon>Pezizomycotina</taxon>
        <taxon>Sordariomycetes</taxon>
        <taxon>Sordariomycetidae</taxon>
        <taxon>Sordariales</taxon>
        <taxon>Sordariaceae</taxon>
        <taxon>Neurospora</taxon>
    </lineage>
</organism>
<feature type="non-terminal residue" evidence="2">
    <location>
        <position position="1"/>
    </location>
</feature>
<accession>A0ABR3CZP5</accession>
<keyword evidence="1" id="KW-0812">Transmembrane</keyword>
<evidence type="ECO:0000256" key="1">
    <source>
        <dbReference type="SAM" id="Phobius"/>
    </source>
</evidence>
<sequence length="51" mass="5794">EGILYIFKTLDLAGKNGILNIQYFTTIALYFFVGEGTYRKREGAGRFSLLN</sequence>
<gene>
    <name evidence="2" type="ORF">QR685DRAFT_429601</name>
</gene>
<proteinExistence type="predicted"/>
<keyword evidence="3" id="KW-1185">Reference proteome</keyword>
<comment type="caution">
    <text evidence="2">The sequence shown here is derived from an EMBL/GenBank/DDBJ whole genome shotgun (WGS) entry which is preliminary data.</text>
</comment>
<evidence type="ECO:0000313" key="2">
    <source>
        <dbReference type="EMBL" id="KAL0465905.1"/>
    </source>
</evidence>
<keyword evidence="1" id="KW-1133">Transmembrane helix</keyword>
<dbReference type="Proteomes" id="UP001451303">
    <property type="component" value="Unassembled WGS sequence"/>
</dbReference>
<protein>
    <submittedName>
        <fullName evidence="2">Uncharacterized protein</fullName>
    </submittedName>
</protein>
<feature type="transmembrane region" description="Helical" evidence="1">
    <location>
        <begin position="20"/>
        <end position="38"/>
    </location>
</feature>
<dbReference type="EMBL" id="JAVLET010000014">
    <property type="protein sequence ID" value="KAL0465905.1"/>
    <property type="molecule type" value="Genomic_DNA"/>
</dbReference>
<keyword evidence="1" id="KW-0472">Membrane</keyword>
<name>A0ABR3CZP5_NEUIN</name>